<feature type="compositionally biased region" description="Polar residues" evidence="1">
    <location>
        <begin position="137"/>
        <end position="155"/>
    </location>
</feature>
<accession>A0AA39MLG0</accession>
<feature type="compositionally biased region" description="Polar residues" evidence="1">
    <location>
        <begin position="118"/>
        <end position="127"/>
    </location>
</feature>
<feature type="region of interest" description="Disordered" evidence="1">
    <location>
        <begin position="1"/>
        <end position="155"/>
    </location>
</feature>
<name>A0AA39MLG0_9AGAR</name>
<feature type="region of interest" description="Disordered" evidence="1">
    <location>
        <begin position="284"/>
        <end position="308"/>
    </location>
</feature>
<evidence type="ECO:0000256" key="1">
    <source>
        <dbReference type="SAM" id="MobiDB-lite"/>
    </source>
</evidence>
<comment type="caution">
    <text evidence="2">The sequence shown here is derived from an EMBL/GenBank/DDBJ whole genome shotgun (WGS) entry which is preliminary data.</text>
</comment>
<proteinExistence type="predicted"/>
<feature type="compositionally biased region" description="Polar residues" evidence="1">
    <location>
        <begin position="70"/>
        <end position="82"/>
    </location>
</feature>
<evidence type="ECO:0000313" key="2">
    <source>
        <dbReference type="EMBL" id="KAK0437780.1"/>
    </source>
</evidence>
<dbReference type="EMBL" id="JAUEPT010000046">
    <property type="protein sequence ID" value="KAK0437780.1"/>
    <property type="molecule type" value="Genomic_DNA"/>
</dbReference>
<sequence length="345" mass="37665">MPVLIPHDTSIHSQLPPLIDFSSESRQDNSHQTTRPATPVPWTVSPSSLSSETEKSSSSLTPRSPSPNSNYQTPTNSQSLLTSPIPPTERLRSPFPIPGWTMTPSTQMEGTMSGPHWPTSTKRSLGPNTYEHGQYDSAMSTVTPDHSGDPTASSWTTILPRYQGITFPSSATPTRPSGPEYLQIGRGPYTLLALGPLSLGYTTEPRKSNEGSKGTFSLSPNPWETALTSTTPTSNEIFDLFHYNQETFGNYTAEPRTWSGYTAPSPTGGDPRYPGQYKGPKTSFLLGGANEGAGGSNAPPTDTRTPAERLQAALEEGQEKARHIKELRERLAEEERLHDEHVDYH</sequence>
<feature type="compositionally biased region" description="Low complexity" evidence="1">
    <location>
        <begin position="45"/>
        <end position="69"/>
    </location>
</feature>
<protein>
    <submittedName>
        <fullName evidence="2">Uncharacterized protein</fullName>
    </submittedName>
</protein>
<organism evidence="2 3">
    <name type="scientific">Armillaria borealis</name>
    <dbReference type="NCBI Taxonomy" id="47425"/>
    <lineage>
        <taxon>Eukaryota</taxon>
        <taxon>Fungi</taxon>
        <taxon>Dikarya</taxon>
        <taxon>Basidiomycota</taxon>
        <taxon>Agaricomycotina</taxon>
        <taxon>Agaricomycetes</taxon>
        <taxon>Agaricomycetidae</taxon>
        <taxon>Agaricales</taxon>
        <taxon>Marasmiineae</taxon>
        <taxon>Physalacriaceae</taxon>
        <taxon>Armillaria</taxon>
    </lineage>
</organism>
<keyword evidence="3" id="KW-1185">Reference proteome</keyword>
<reference evidence="2" key="1">
    <citation type="submission" date="2023-06" db="EMBL/GenBank/DDBJ databases">
        <authorList>
            <consortium name="Lawrence Berkeley National Laboratory"/>
            <person name="Ahrendt S."/>
            <person name="Sahu N."/>
            <person name="Indic B."/>
            <person name="Wong-Bajracharya J."/>
            <person name="Merenyi Z."/>
            <person name="Ke H.-M."/>
            <person name="Monk M."/>
            <person name="Kocsube S."/>
            <person name="Drula E."/>
            <person name="Lipzen A."/>
            <person name="Balint B."/>
            <person name="Henrissat B."/>
            <person name="Andreopoulos B."/>
            <person name="Martin F.M."/>
            <person name="Harder C.B."/>
            <person name="Rigling D."/>
            <person name="Ford K.L."/>
            <person name="Foster G.D."/>
            <person name="Pangilinan J."/>
            <person name="Papanicolaou A."/>
            <person name="Barry K."/>
            <person name="LaButti K."/>
            <person name="Viragh M."/>
            <person name="Koriabine M."/>
            <person name="Yan M."/>
            <person name="Riley R."/>
            <person name="Champramary S."/>
            <person name="Plett K.L."/>
            <person name="Tsai I.J."/>
            <person name="Slot J."/>
            <person name="Sipos G."/>
            <person name="Plett J."/>
            <person name="Nagy L.G."/>
            <person name="Grigoriev I.V."/>
        </authorList>
    </citation>
    <scope>NUCLEOTIDE SEQUENCE</scope>
    <source>
        <strain evidence="2">FPL87.14</strain>
    </source>
</reference>
<dbReference type="Proteomes" id="UP001175226">
    <property type="component" value="Unassembled WGS sequence"/>
</dbReference>
<gene>
    <name evidence="2" type="ORF">EV421DRAFT_1906980</name>
</gene>
<dbReference type="AlphaFoldDB" id="A0AA39MLG0"/>
<evidence type="ECO:0000313" key="3">
    <source>
        <dbReference type="Proteomes" id="UP001175226"/>
    </source>
</evidence>